<name>A0A9N9JAX6_9GLOM</name>
<feature type="compositionally biased region" description="Polar residues" evidence="1">
    <location>
        <begin position="16"/>
        <end position="43"/>
    </location>
</feature>
<gene>
    <name evidence="2" type="ORF">ALEPTO_LOCUS14284</name>
</gene>
<dbReference type="AlphaFoldDB" id="A0A9N9JAX6"/>
<evidence type="ECO:0000313" key="2">
    <source>
        <dbReference type="EMBL" id="CAG8773766.1"/>
    </source>
</evidence>
<reference evidence="2" key="1">
    <citation type="submission" date="2021-06" db="EMBL/GenBank/DDBJ databases">
        <authorList>
            <person name="Kallberg Y."/>
            <person name="Tangrot J."/>
            <person name="Rosling A."/>
        </authorList>
    </citation>
    <scope>NUCLEOTIDE SEQUENCE</scope>
    <source>
        <strain evidence="2">FL130A</strain>
    </source>
</reference>
<accession>A0A9N9JAX6</accession>
<feature type="region of interest" description="Disordered" evidence="1">
    <location>
        <begin position="1"/>
        <end position="58"/>
    </location>
</feature>
<evidence type="ECO:0000256" key="1">
    <source>
        <dbReference type="SAM" id="MobiDB-lite"/>
    </source>
</evidence>
<proteinExistence type="predicted"/>
<sequence length="58" mass="6630">TEKSKRSELPTRKKTMFSNLGENNEDLQQTETSQDVSQNLENNSNKEEASKLQDITNT</sequence>
<feature type="non-terminal residue" evidence="2">
    <location>
        <position position="1"/>
    </location>
</feature>
<evidence type="ECO:0000313" key="3">
    <source>
        <dbReference type="Proteomes" id="UP000789508"/>
    </source>
</evidence>
<dbReference type="Proteomes" id="UP000789508">
    <property type="component" value="Unassembled WGS sequence"/>
</dbReference>
<comment type="caution">
    <text evidence="2">The sequence shown here is derived from an EMBL/GenBank/DDBJ whole genome shotgun (WGS) entry which is preliminary data.</text>
</comment>
<feature type="compositionally biased region" description="Basic and acidic residues" evidence="1">
    <location>
        <begin position="1"/>
        <end position="11"/>
    </location>
</feature>
<feature type="non-terminal residue" evidence="2">
    <location>
        <position position="58"/>
    </location>
</feature>
<keyword evidence="3" id="KW-1185">Reference proteome</keyword>
<dbReference type="EMBL" id="CAJVPS010054256">
    <property type="protein sequence ID" value="CAG8773766.1"/>
    <property type="molecule type" value="Genomic_DNA"/>
</dbReference>
<organism evidence="2 3">
    <name type="scientific">Ambispora leptoticha</name>
    <dbReference type="NCBI Taxonomy" id="144679"/>
    <lineage>
        <taxon>Eukaryota</taxon>
        <taxon>Fungi</taxon>
        <taxon>Fungi incertae sedis</taxon>
        <taxon>Mucoromycota</taxon>
        <taxon>Glomeromycotina</taxon>
        <taxon>Glomeromycetes</taxon>
        <taxon>Archaeosporales</taxon>
        <taxon>Ambisporaceae</taxon>
        <taxon>Ambispora</taxon>
    </lineage>
</organism>
<protein>
    <submittedName>
        <fullName evidence="2">14044_t:CDS:1</fullName>
    </submittedName>
</protein>